<proteinExistence type="predicted"/>
<evidence type="ECO:0000313" key="2">
    <source>
        <dbReference type="Proteomes" id="UP000677016"/>
    </source>
</evidence>
<accession>A0A941D9E6</accession>
<keyword evidence="2" id="KW-1185">Reference proteome</keyword>
<gene>
    <name evidence="1" type="ORF">KC207_14660</name>
</gene>
<protein>
    <submittedName>
        <fullName evidence="1">Uncharacterized protein</fullName>
    </submittedName>
</protein>
<organism evidence="1 2">
    <name type="scientific">Phycicoccus avicenniae</name>
    <dbReference type="NCBI Taxonomy" id="2828860"/>
    <lineage>
        <taxon>Bacteria</taxon>
        <taxon>Bacillati</taxon>
        <taxon>Actinomycetota</taxon>
        <taxon>Actinomycetes</taxon>
        <taxon>Micrococcales</taxon>
        <taxon>Intrasporangiaceae</taxon>
        <taxon>Phycicoccus</taxon>
    </lineage>
</organism>
<sequence>MDEHGGDLTRAPLEYPGVPVAGPRLVVGDCAHTVRPRRSRGLGSARSGGCRRCEVPVGSGADSLDRTLHRLGAAPLAERTPLLAVGSNAAASVIRHKLTRVGVSSVVPLLTGVVRNLAIGHTAYVSRGGYVPAAPVHRSRARTPVVLQLVDDEQLAAIDATEGGYDRVELRAGHYPLVLTGGVRPTRFHVYAASEGVLGLPGTGRRFLPQHEVLGALHAEGMPHTDEVEPAAIAARFAASPDHRLEVKGAIADRGMAVDAGLVSHPAGVLRWPDVVRTPRRRRRVARGHR</sequence>
<dbReference type="EMBL" id="JAGSNF010000021">
    <property type="protein sequence ID" value="MBR7744534.1"/>
    <property type="molecule type" value="Genomic_DNA"/>
</dbReference>
<name>A0A941D9E6_9MICO</name>
<dbReference type="Proteomes" id="UP000677016">
    <property type="component" value="Unassembled WGS sequence"/>
</dbReference>
<dbReference type="AlphaFoldDB" id="A0A941D9E6"/>
<evidence type="ECO:0000313" key="1">
    <source>
        <dbReference type="EMBL" id="MBR7744534.1"/>
    </source>
</evidence>
<dbReference type="RefSeq" id="WP_211604060.1">
    <property type="nucleotide sequence ID" value="NZ_JAGSNF010000021.1"/>
</dbReference>
<comment type="caution">
    <text evidence="1">The sequence shown here is derived from an EMBL/GenBank/DDBJ whole genome shotgun (WGS) entry which is preliminary data.</text>
</comment>
<reference evidence="1" key="1">
    <citation type="submission" date="2021-04" db="EMBL/GenBank/DDBJ databases">
        <title>Phycicoccus avicenniae sp. nov., a novel endophytic actinomycetes isolated from branch of Avicennia mariana.</title>
        <authorList>
            <person name="Tuo L."/>
        </authorList>
    </citation>
    <scope>NUCLEOTIDE SEQUENCE</scope>
    <source>
        <strain evidence="1">BSK3Z-2</strain>
    </source>
</reference>